<dbReference type="InterPro" id="IPR036390">
    <property type="entry name" value="WH_DNA-bd_sf"/>
</dbReference>
<dbReference type="EMBL" id="VUNH01000006">
    <property type="protein sequence ID" value="MST55704.1"/>
    <property type="molecule type" value="Genomic_DNA"/>
</dbReference>
<dbReference type="GO" id="GO:0003700">
    <property type="term" value="F:DNA-binding transcription factor activity"/>
    <property type="evidence" value="ECO:0007669"/>
    <property type="project" value="InterPro"/>
</dbReference>
<dbReference type="SMART" id="SM00347">
    <property type="entry name" value="HTH_MARR"/>
    <property type="match status" value="1"/>
</dbReference>
<name>A0A6L5YBK8_9BACT</name>
<dbReference type="GO" id="GO:0003677">
    <property type="term" value="F:DNA binding"/>
    <property type="evidence" value="ECO:0007669"/>
    <property type="project" value="UniProtKB-KW"/>
</dbReference>
<comment type="caution">
    <text evidence="5">The sequence shown here is derived from an EMBL/GenBank/DDBJ whole genome shotgun (WGS) entry which is preliminary data.</text>
</comment>
<dbReference type="InterPro" id="IPR000835">
    <property type="entry name" value="HTH_MarR-typ"/>
</dbReference>
<proteinExistence type="predicted"/>
<protein>
    <submittedName>
        <fullName evidence="5">MarR family transcriptional regulator</fullName>
    </submittedName>
</protein>
<dbReference type="Proteomes" id="UP000473699">
    <property type="component" value="Unassembled WGS sequence"/>
</dbReference>
<dbReference type="InterPro" id="IPR011991">
    <property type="entry name" value="ArsR-like_HTH"/>
</dbReference>
<keyword evidence="2" id="KW-0238">DNA-binding</keyword>
<dbReference type="PROSITE" id="PS50995">
    <property type="entry name" value="HTH_MARR_2"/>
    <property type="match status" value="1"/>
</dbReference>
<evidence type="ECO:0000256" key="2">
    <source>
        <dbReference type="ARBA" id="ARBA00023125"/>
    </source>
</evidence>
<evidence type="ECO:0000259" key="4">
    <source>
        <dbReference type="PROSITE" id="PS50995"/>
    </source>
</evidence>
<keyword evidence="6" id="KW-1185">Reference proteome</keyword>
<dbReference type="Pfam" id="PF12802">
    <property type="entry name" value="MarR_2"/>
    <property type="match status" value="1"/>
</dbReference>
<organism evidence="5 6">
    <name type="scientific">Pyramidobacter porci</name>
    <dbReference type="NCBI Taxonomy" id="2605789"/>
    <lineage>
        <taxon>Bacteria</taxon>
        <taxon>Thermotogati</taxon>
        <taxon>Synergistota</taxon>
        <taxon>Synergistia</taxon>
        <taxon>Synergistales</taxon>
        <taxon>Dethiosulfovibrionaceae</taxon>
        <taxon>Pyramidobacter</taxon>
    </lineage>
</organism>
<reference evidence="5 6" key="1">
    <citation type="submission" date="2019-08" db="EMBL/GenBank/DDBJ databases">
        <title>In-depth cultivation of the pig gut microbiome towards novel bacterial diversity and tailored functional studies.</title>
        <authorList>
            <person name="Wylensek D."/>
            <person name="Hitch T.C.A."/>
            <person name="Clavel T."/>
        </authorList>
    </citation>
    <scope>NUCLEOTIDE SEQUENCE [LARGE SCALE GENOMIC DNA]</scope>
    <source>
        <strain evidence="5 6">SM-530-WT-4B</strain>
    </source>
</reference>
<sequence length="154" mass="17843">MMDMKLKNKSRPSYAFLRIVSKTMDIDKKARYFRTDQPLYEAEIHMLKAIKENEGIHVTGLADILGVTKGAVSQTLMKLQRKGMVVKETDPANLSRLTLKLTPKGETAYLSHEELHRKYEKVFSDILADYSEANKAFLWSFFSMLEEKLDKFME</sequence>
<dbReference type="SUPFAM" id="SSF46785">
    <property type="entry name" value="Winged helix' DNA-binding domain"/>
    <property type="match status" value="1"/>
</dbReference>
<evidence type="ECO:0000313" key="5">
    <source>
        <dbReference type="EMBL" id="MST55704.1"/>
    </source>
</evidence>
<dbReference type="PANTHER" id="PTHR35790:SF4">
    <property type="entry name" value="HTH-TYPE TRANSCRIPTIONAL REGULATOR PCHR"/>
    <property type="match status" value="1"/>
</dbReference>
<gene>
    <name evidence="5" type="ORF">FYJ74_06620</name>
</gene>
<evidence type="ECO:0000256" key="1">
    <source>
        <dbReference type="ARBA" id="ARBA00023015"/>
    </source>
</evidence>
<dbReference type="CDD" id="cd00090">
    <property type="entry name" value="HTH_ARSR"/>
    <property type="match status" value="1"/>
</dbReference>
<accession>A0A6L5YBK8</accession>
<dbReference type="InterPro" id="IPR036388">
    <property type="entry name" value="WH-like_DNA-bd_sf"/>
</dbReference>
<evidence type="ECO:0000313" key="6">
    <source>
        <dbReference type="Proteomes" id="UP000473699"/>
    </source>
</evidence>
<dbReference type="AlphaFoldDB" id="A0A6L5YBK8"/>
<evidence type="ECO:0000256" key="3">
    <source>
        <dbReference type="ARBA" id="ARBA00023163"/>
    </source>
</evidence>
<dbReference type="PANTHER" id="PTHR35790">
    <property type="entry name" value="HTH-TYPE TRANSCRIPTIONAL REGULATOR PCHR"/>
    <property type="match status" value="1"/>
</dbReference>
<dbReference type="InterPro" id="IPR052067">
    <property type="entry name" value="Metal_resp_HTH_trans_reg"/>
</dbReference>
<dbReference type="Gene3D" id="1.10.10.10">
    <property type="entry name" value="Winged helix-like DNA-binding domain superfamily/Winged helix DNA-binding domain"/>
    <property type="match status" value="1"/>
</dbReference>
<keyword evidence="1" id="KW-0805">Transcription regulation</keyword>
<keyword evidence="3" id="KW-0804">Transcription</keyword>
<feature type="domain" description="HTH marR-type" evidence="4">
    <location>
        <begin position="1"/>
        <end position="147"/>
    </location>
</feature>